<evidence type="ECO:0000313" key="2">
    <source>
        <dbReference type="Proteomes" id="UP000565262"/>
    </source>
</evidence>
<protein>
    <recommendedName>
        <fullName evidence="3">Toxin CptA</fullName>
    </recommendedName>
</protein>
<gene>
    <name evidence="1" type="ORF">H4O21_02280</name>
</gene>
<dbReference type="RefSeq" id="WP_182807217.1">
    <property type="nucleotide sequence ID" value="NZ_JACJFM010000002.1"/>
</dbReference>
<organism evidence="1 2">
    <name type="scientific">Oceanospirillum sediminis</name>
    <dbReference type="NCBI Taxonomy" id="2760088"/>
    <lineage>
        <taxon>Bacteria</taxon>
        <taxon>Pseudomonadati</taxon>
        <taxon>Pseudomonadota</taxon>
        <taxon>Gammaproteobacteria</taxon>
        <taxon>Oceanospirillales</taxon>
        <taxon>Oceanospirillaceae</taxon>
        <taxon>Oceanospirillum</taxon>
    </lineage>
</organism>
<keyword evidence="2" id="KW-1185">Reference proteome</keyword>
<dbReference type="Proteomes" id="UP000565262">
    <property type="component" value="Unassembled WGS sequence"/>
</dbReference>
<evidence type="ECO:0000313" key="1">
    <source>
        <dbReference type="EMBL" id="MBB1485436.1"/>
    </source>
</evidence>
<evidence type="ECO:0008006" key="3">
    <source>
        <dbReference type="Google" id="ProtNLM"/>
    </source>
</evidence>
<comment type="caution">
    <text evidence="1">The sequence shown here is derived from an EMBL/GenBank/DDBJ whole genome shotgun (WGS) entry which is preliminary data.</text>
</comment>
<name>A0A839IM92_9GAMM</name>
<reference evidence="1 2" key="1">
    <citation type="submission" date="2020-08" db="EMBL/GenBank/DDBJ databases">
        <title>Oceanospirillum sp. nov. isolated from marine sediment.</title>
        <authorList>
            <person name="Ji X."/>
        </authorList>
    </citation>
    <scope>NUCLEOTIDE SEQUENCE [LARGE SCALE GENOMIC DNA]</scope>
    <source>
        <strain evidence="1 2">D5</strain>
    </source>
</reference>
<dbReference type="EMBL" id="JACJFM010000002">
    <property type="protein sequence ID" value="MBB1485436.1"/>
    <property type="molecule type" value="Genomic_DNA"/>
</dbReference>
<sequence>MLNGWLLVSHLLCLSVAAFYSYELSCLLTPCMVLSLRWYRTDRMHLIKAIRFSDGDWSLVLPGQNDVRKVALYQWWLFGVYWIQLKFVDAQGNWITVCLLPDNSDPEGRRQLRLWLRMSTDL</sequence>
<accession>A0A839IM92</accession>
<dbReference type="AlphaFoldDB" id="A0A839IM92"/>
<proteinExistence type="predicted"/>